<feature type="region of interest" description="Disordered" evidence="1">
    <location>
        <begin position="416"/>
        <end position="444"/>
    </location>
</feature>
<feature type="transmembrane region" description="Helical" evidence="2">
    <location>
        <begin position="182"/>
        <end position="207"/>
    </location>
</feature>
<feature type="region of interest" description="Disordered" evidence="1">
    <location>
        <begin position="1"/>
        <end position="27"/>
    </location>
</feature>
<evidence type="ECO:0000313" key="4">
    <source>
        <dbReference type="Proteomes" id="UP000309174"/>
    </source>
</evidence>
<feature type="compositionally biased region" description="Polar residues" evidence="1">
    <location>
        <begin position="11"/>
        <end position="23"/>
    </location>
</feature>
<feature type="transmembrane region" description="Helical" evidence="2">
    <location>
        <begin position="214"/>
        <end position="243"/>
    </location>
</feature>
<sequence>MGDPNGGTTGGRSQSPEPRSAGTSRAHHKGIRLGAGAGAAGIGGALFAGATGGSIVGTAESLMSAATDMAAAAGLVLPPALMVSFLYRQSTGKTTKLELSSRDWTDAAQQLHRAAKEITQLVKDIPGEAWTMDDRPLYESHVEDHRQQLDSLGTYCTAVGYSIMGVAWALFTYSVFAMGMAVYLDVLAAAAAVALAATASGVGAVAGGPVYGQCLALAGTALTITAVATGVLASAGTIGAAVLGGGALLTANSQENNGAENAFGALQKAAITGSAGAAANLTQNAANSGINFANRRGEKMMPLAGIDLDADRDIDNTWNVGGGVKGTTPGGAGEGELGYHAKIKDGDLQGQELEIKVKGGPPDVGTVGGGGKIEWDENENLKNKSFTVGAESPKAGVAADYEGTFDQKNDYDAKYNANTPVFNRTDDSFGKKKGDPPPPWDENL</sequence>
<evidence type="ECO:0000313" key="3">
    <source>
        <dbReference type="EMBL" id="TMQ93095.1"/>
    </source>
</evidence>
<evidence type="ECO:0000256" key="2">
    <source>
        <dbReference type="SAM" id="Phobius"/>
    </source>
</evidence>
<keyword evidence="2" id="KW-0812">Transmembrane</keyword>
<dbReference type="AlphaFoldDB" id="A0A5C4J8D4"/>
<keyword evidence="2" id="KW-1133">Transmembrane helix</keyword>
<gene>
    <name evidence="3" type="ORF">ETD83_25940</name>
</gene>
<organism evidence="3 4">
    <name type="scientific">Actinomadura soli</name>
    <dbReference type="NCBI Taxonomy" id="2508997"/>
    <lineage>
        <taxon>Bacteria</taxon>
        <taxon>Bacillati</taxon>
        <taxon>Actinomycetota</taxon>
        <taxon>Actinomycetes</taxon>
        <taxon>Streptosporangiales</taxon>
        <taxon>Thermomonosporaceae</taxon>
        <taxon>Actinomadura</taxon>
    </lineage>
</organism>
<comment type="caution">
    <text evidence="3">The sequence shown here is derived from an EMBL/GenBank/DDBJ whole genome shotgun (WGS) entry which is preliminary data.</text>
</comment>
<feature type="transmembrane region" description="Helical" evidence="2">
    <location>
        <begin position="69"/>
        <end position="87"/>
    </location>
</feature>
<dbReference type="OrthoDB" id="3463383at2"/>
<proteinExistence type="predicted"/>
<reference evidence="3 4" key="1">
    <citation type="submission" date="2019-05" db="EMBL/GenBank/DDBJ databases">
        <title>Draft genome sequence of Actinomadura sp. 14C53.</title>
        <authorList>
            <person name="Saricaoglu S."/>
            <person name="Isik K."/>
        </authorList>
    </citation>
    <scope>NUCLEOTIDE SEQUENCE [LARGE SCALE GENOMIC DNA]</scope>
    <source>
        <strain evidence="3 4">14C53</strain>
    </source>
</reference>
<feature type="transmembrane region" description="Helical" evidence="2">
    <location>
        <begin position="33"/>
        <end position="57"/>
    </location>
</feature>
<keyword evidence="2" id="KW-0472">Membrane</keyword>
<feature type="transmembrane region" description="Helical" evidence="2">
    <location>
        <begin position="155"/>
        <end position="176"/>
    </location>
</feature>
<dbReference type="EMBL" id="VCKW01000151">
    <property type="protein sequence ID" value="TMQ93095.1"/>
    <property type="molecule type" value="Genomic_DNA"/>
</dbReference>
<keyword evidence="4" id="KW-1185">Reference proteome</keyword>
<evidence type="ECO:0000256" key="1">
    <source>
        <dbReference type="SAM" id="MobiDB-lite"/>
    </source>
</evidence>
<feature type="compositionally biased region" description="Gly residues" evidence="1">
    <location>
        <begin position="1"/>
        <end position="10"/>
    </location>
</feature>
<accession>A0A5C4J8D4</accession>
<feature type="compositionally biased region" description="Basic and acidic residues" evidence="1">
    <location>
        <begin position="424"/>
        <end position="435"/>
    </location>
</feature>
<protein>
    <submittedName>
        <fullName evidence="3">Uncharacterized protein</fullName>
    </submittedName>
</protein>
<dbReference type="Proteomes" id="UP000309174">
    <property type="component" value="Unassembled WGS sequence"/>
</dbReference>
<dbReference type="RefSeq" id="WP_138647815.1">
    <property type="nucleotide sequence ID" value="NZ_VCKW01000151.1"/>
</dbReference>
<name>A0A5C4J8D4_9ACTN</name>